<feature type="region of interest" description="Disordered" evidence="5">
    <location>
        <begin position="131"/>
        <end position="165"/>
    </location>
</feature>
<evidence type="ECO:0000313" key="10">
    <source>
        <dbReference type="Proteomes" id="UP001610861"/>
    </source>
</evidence>
<keyword evidence="6" id="KW-0812">Transmembrane</keyword>
<dbReference type="PANTHER" id="PTHR34820">
    <property type="entry name" value="INNER MEMBRANE PROTEIN YEBZ"/>
    <property type="match status" value="1"/>
</dbReference>
<keyword evidence="3 7" id="KW-0732">Signal</keyword>
<gene>
    <name evidence="9" type="ORF">ACH3VR_19135</name>
</gene>
<comment type="caution">
    <text evidence="9">The sequence shown here is derived from an EMBL/GenBank/DDBJ whole genome shotgun (WGS) entry which is preliminary data.</text>
</comment>
<dbReference type="PROSITE" id="PS51318">
    <property type="entry name" value="TAT"/>
    <property type="match status" value="1"/>
</dbReference>
<keyword evidence="6" id="KW-1133">Transmembrane helix</keyword>
<keyword evidence="4" id="KW-0186">Copper</keyword>
<dbReference type="InterPro" id="IPR014755">
    <property type="entry name" value="Cu-Rt/internalin_Ig-like"/>
</dbReference>
<reference evidence="9 10" key="1">
    <citation type="submission" date="2024-09" db="EMBL/GenBank/DDBJ databases">
        <authorList>
            <person name="Pan X."/>
        </authorList>
    </citation>
    <scope>NUCLEOTIDE SEQUENCE [LARGE SCALE GENOMIC DNA]</scope>
    <source>
        <strain evidence="9 10">B2969</strain>
    </source>
</reference>
<feature type="compositionally biased region" description="Low complexity" evidence="5">
    <location>
        <begin position="141"/>
        <end position="162"/>
    </location>
</feature>
<dbReference type="EMBL" id="JBIQWL010000010">
    <property type="protein sequence ID" value="MFH8252490.1"/>
    <property type="molecule type" value="Genomic_DNA"/>
</dbReference>
<keyword evidence="6" id="KW-0472">Membrane</keyword>
<dbReference type="Pfam" id="PF04234">
    <property type="entry name" value="CopC"/>
    <property type="match status" value="1"/>
</dbReference>
<name>A0ABW7QC87_9MICO</name>
<evidence type="ECO:0000256" key="2">
    <source>
        <dbReference type="ARBA" id="ARBA00022723"/>
    </source>
</evidence>
<dbReference type="InterPro" id="IPR014756">
    <property type="entry name" value="Ig_E-set"/>
</dbReference>
<feature type="signal peptide" evidence="7">
    <location>
        <begin position="1"/>
        <end position="34"/>
    </location>
</feature>
<dbReference type="RefSeq" id="WP_397557922.1">
    <property type="nucleotide sequence ID" value="NZ_JBIQWL010000010.1"/>
</dbReference>
<feature type="transmembrane region" description="Helical" evidence="6">
    <location>
        <begin position="171"/>
        <end position="192"/>
    </location>
</feature>
<dbReference type="Gene3D" id="2.60.40.1220">
    <property type="match status" value="1"/>
</dbReference>
<keyword evidence="10" id="KW-1185">Reference proteome</keyword>
<dbReference type="PANTHER" id="PTHR34820:SF4">
    <property type="entry name" value="INNER MEMBRANE PROTEIN YEBZ"/>
    <property type="match status" value="1"/>
</dbReference>
<proteinExistence type="predicted"/>
<keyword evidence="2" id="KW-0479">Metal-binding</keyword>
<dbReference type="InterPro" id="IPR032694">
    <property type="entry name" value="CopC/D"/>
</dbReference>
<feature type="domain" description="CopC" evidence="8">
    <location>
        <begin position="35"/>
        <end position="129"/>
    </location>
</feature>
<evidence type="ECO:0000256" key="7">
    <source>
        <dbReference type="SAM" id="SignalP"/>
    </source>
</evidence>
<organism evidence="9 10">
    <name type="scientific">Microbacterium alkaliflavum</name>
    <dbReference type="NCBI Taxonomy" id="3248839"/>
    <lineage>
        <taxon>Bacteria</taxon>
        <taxon>Bacillati</taxon>
        <taxon>Actinomycetota</taxon>
        <taxon>Actinomycetes</taxon>
        <taxon>Micrococcales</taxon>
        <taxon>Microbacteriaceae</taxon>
        <taxon>Microbacterium</taxon>
    </lineage>
</organism>
<evidence type="ECO:0000259" key="8">
    <source>
        <dbReference type="Pfam" id="PF04234"/>
    </source>
</evidence>
<evidence type="ECO:0000256" key="6">
    <source>
        <dbReference type="SAM" id="Phobius"/>
    </source>
</evidence>
<accession>A0ABW7QC87</accession>
<evidence type="ECO:0000313" key="9">
    <source>
        <dbReference type="EMBL" id="MFH8252490.1"/>
    </source>
</evidence>
<dbReference type="Proteomes" id="UP001610861">
    <property type="component" value="Unassembled WGS sequence"/>
</dbReference>
<evidence type="ECO:0000256" key="4">
    <source>
        <dbReference type="ARBA" id="ARBA00023008"/>
    </source>
</evidence>
<dbReference type="SUPFAM" id="SSF81296">
    <property type="entry name" value="E set domains"/>
    <property type="match status" value="1"/>
</dbReference>
<protein>
    <submittedName>
        <fullName evidence="9">Copper resistance protein CopC</fullName>
    </submittedName>
</protein>
<comment type="subcellular location">
    <subcellularLocation>
        <location evidence="1">Cell envelope</location>
    </subcellularLocation>
</comment>
<sequence>MPSQGINERRPLQVLAALAIAVAAVFATTAPASAHDELLSSDPAADATLDALPAQLTLTFSGLISTEPGANEVAVTDAAGTSLVDGAPTASDTVLTQKLSGEASGLVTVLWKAVSSDGHPISGEYSFTVTGAPTPTPTPTATPTASASSAPVETPSATATPVSDDAGSGDVWPWILLAVALLAVAAAVVYLLTSRARRQRALQAGRAPGSEPPADR</sequence>
<dbReference type="InterPro" id="IPR006311">
    <property type="entry name" value="TAT_signal"/>
</dbReference>
<evidence type="ECO:0000256" key="5">
    <source>
        <dbReference type="SAM" id="MobiDB-lite"/>
    </source>
</evidence>
<dbReference type="InterPro" id="IPR007348">
    <property type="entry name" value="CopC_dom"/>
</dbReference>
<evidence type="ECO:0000256" key="3">
    <source>
        <dbReference type="ARBA" id="ARBA00022729"/>
    </source>
</evidence>
<evidence type="ECO:0000256" key="1">
    <source>
        <dbReference type="ARBA" id="ARBA00004196"/>
    </source>
</evidence>
<feature type="chain" id="PRO_5047424409" evidence="7">
    <location>
        <begin position="35"/>
        <end position="216"/>
    </location>
</feature>